<evidence type="ECO:0000313" key="2">
    <source>
        <dbReference type="EMBL" id="GAA2349007.1"/>
    </source>
</evidence>
<evidence type="ECO:0000256" key="1">
    <source>
        <dbReference type="SAM" id="SignalP"/>
    </source>
</evidence>
<feature type="chain" id="PRO_5045636301" evidence="1">
    <location>
        <begin position="22"/>
        <end position="445"/>
    </location>
</feature>
<dbReference type="Proteomes" id="UP001501444">
    <property type="component" value="Unassembled WGS sequence"/>
</dbReference>
<reference evidence="3" key="1">
    <citation type="journal article" date="2019" name="Int. J. Syst. Evol. Microbiol.">
        <title>The Global Catalogue of Microorganisms (GCM) 10K type strain sequencing project: providing services to taxonomists for standard genome sequencing and annotation.</title>
        <authorList>
            <consortium name="The Broad Institute Genomics Platform"/>
            <consortium name="The Broad Institute Genome Sequencing Center for Infectious Disease"/>
            <person name="Wu L."/>
            <person name="Ma J."/>
        </authorList>
    </citation>
    <scope>NUCLEOTIDE SEQUENCE [LARGE SCALE GENOMIC DNA]</scope>
    <source>
        <strain evidence="3">JCM 3272</strain>
    </source>
</reference>
<dbReference type="Gene3D" id="3.40.190.10">
    <property type="entry name" value="Periplasmic binding protein-like II"/>
    <property type="match status" value="2"/>
</dbReference>
<sequence>MRRIIPIALVPLLLAGAAACSSGPSDSGRTITVAYQKFGNFTQMDDHMKKVKSAYESAHQGYTVKLVPIEASENDYYTKLSLMNRSPSTAPDVMYEDTFLVNTDIAAGFLAPIDDYLAKWADWGQFTEASKSAAKALDGKTYGVPMGTDTRALWYNQDLFRQAGLSVPWEPKSWDDILAAARAVKAGLPGVTPLNVYSGKAAGEGATMQGLEMLLYGTKDTLYDDGAKKWVGSSTGLLDSLTFLKTIFGDKLAPDPQDALDPNFGTRVGTELLPGGKLAIDLDGSWLSGTWLSTGTKPWPQWSTVLGQAPMPTQHGDAPGKTSMSGGWVLSVGTHAKDKQAAFDFVSLALNKENSQAYDISASQIAERADVAADPAYVAANPTLKFFTDLVQVTHFRPAYADYPHVSDAIQVAMESVMTGQQQPQQAVSAYVDQLKSAVGPDKVK</sequence>
<dbReference type="EMBL" id="BAAARV010000027">
    <property type="protein sequence ID" value="GAA2349007.1"/>
    <property type="molecule type" value="Genomic_DNA"/>
</dbReference>
<keyword evidence="1" id="KW-0732">Signal</keyword>
<dbReference type="Pfam" id="PF01547">
    <property type="entry name" value="SBP_bac_1"/>
    <property type="match status" value="1"/>
</dbReference>
<name>A0ABP5TBK0_9ACTN</name>
<dbReference type="InterPro" id="IPR050490">
    <property type="entry name" value="Bact_solute-bd_prot1"/>
</dbReference>
<dbReference type="PANTHER" id="PTHR43649:SF14">
    <property type="entry name" value="BLR3389 PROTEIN"/>
    <property type="match status" value="1"/>
</dbReference>
<organism evidence="2 3">
    <name type="scientific">Dactylosporangium salmoneum</name>
    <dbReference type="NCBI Taxonomy" id="53361"/>
    <lineage>
        <taxon>Bacteria</taxon>
        <taxon>Bacillati</taxon>
        <taxon>Actinomycetota</taxon>
        <taxon>Actinomycetes</taxon>
        <taxon>Micromonosporales</taxon>
        <taxon>Micromonosporaceae</taxon>
        <taxon>Dactylosporangium</taxon>
    </lineage>
</organism>
<dbReference type="RefSeq" id="WP_344613747.1">
    <property type="nucleotide sequence ID" value="NZ_BAAARV010000027.1"/>
</dbReference>
<dbReference type="PANTHER" id="PTHR43649">
    <property type="entry name" value="ARABINOSE-BINDING PROTEIN-RELATED"/>
    <property type="match status" value="1"/>
</dbReference>
<dbReference type="SUPFAM" id="SSF53850">
    <property type="entry name" value="Periplasmic binding protein-like II"/>
    <property type="match status" value="1"/>
</dbReference>
<comment type="caution">
    <text evidence="2">The sequence shown here is derived from an EMBL/GenBank/DDBJ whole genome shotgun (WGS) entry which is preliminary data.</text>
</comment>
<dbReference type="PROSITE" id="PS51257">
    <property type="entry name" value="PROKAR_LIPOPROTEIN"/>
    <property type="match status" value="1"/>
</dbReference>
<evidence type="ECO:0000313" key="3">
    <source>
        <dbReference type="Proteomes" id="UP001501444"/>
    </source>
</evidence>
<feature type="signal peptide" evidence="1">
    <location>
        <begin position="1"/>
        <end position="21"/>
    </location>
</feature>
<protein>
    <submittedName>
        <fullName evidence="2">Extracellular solute-binding protein</fullName>
    </submittedName>
</protein>
<proteinExistence type="predicted"/>
<accession>A0ABP5TBK0</accession>
<keyword evidence="3" id="KW-1185">Reference proteome</keyword>
<dbReference type="InterPro" id="IPR006059">
    <property type="entry name" value="SBP"/>
</dbReference>
<gene>
    <name evidence="2" type="ORF">GCM10010170_037980</name>
</gene>